<dbReference type="EMBL" id="BMAU01021402">
    <property type="protein sequence ID" value="GFY32330.1"/>
    <property type="molecule type" value="Genomic_DNA"/>
</dbReference>
<evidence type="ECO:0000313" key="1">
    <source>
        <dbReference type="EMBL" id="GFY32330.1"/>
    </source>
</evidence>
<gene>
    <name evidence="1" type="ORF">TNCV_3558381</name>
</gene>
<organism evidence="1 2">
    <name type="scientific">Trichonephila clavipes</name>
    <name type="common">Golden silk orbweaver</name>
    <name type="synonym">Nephila clavipes</name>
    <dbReference type="NCBI Taxonomy" id="2585209"/>
    <lineage>
        <taxon>Eukaryota</taxon>
        <taxon>Metazoa</taxon>
        <taxon>Ecdysozoa</taxon>
        <taxon>Arthropoda</taxon>
        <taxon>Chelicerata</taxon>
        <taxon>Arachnida</taxon>
        <taxon>Araneae</taxon>
        <taxon>Araneomorphae</taxon>
        <taxon>Entelegynae</taxon>
        <taxon>Araneoidea</taxon>
        <taxon>Nephilidae</taxon>
        <taxon>Trichonephila</taxon>
    </lineage>
</organism>
<keyword evidence="2" id="KW-1185">Reference proteome</keyword>
<accession>A0A8X6WCI1</accession>
<evidence type="ECO:0000313" key="2">
    <source>
        <dbReference type="Proteomes" id="UP000887159"/>
    </source>
</evidence>
<dbReference type="Proteomes" id="UP000887159">
    <property type="component" value="Unassembled WGS sequence"/>
</dbReference>
<dbReference type="AlphaFoldDB" id="A0A8X6WCI1"/>
<protein>
    <submittedName>
        <fullName evidence="1">Uncharacterized protein</fullName>
    </submittedName>
</protein>
<name>A0A8X6WCI1_TRICX</name>
<comment type="caution">
    <text evidence="1">The sequence shown here is derived from an EMBL/GenBank/DDBJ whole genome shotgun (WGS) entry which is preliminary data.</text>
</comment>
<proteinExistence type="predicted"/>
<reference evidence="1" key="1">
    <citation type="submission" date="2020-08" db="EMBL/GenBank/DDBJ databases">
        <title>Multicomponent nature underlies the extraordinary mechanical properties of spider dragline silk.</title>
        <authorList>
            <person name="Kono N."/>
            <person name="Nakamura H."/>
            <person name="Mori M."/>
            <person name="Yoshida Y."/>
            <person name="Ohtoshi R."/>
            <person name="Malay A.D."/>
            <person name="Moran D.A.P."/>
            <person name="Tomita M."/>
            <person name="Numata K."/>
            <person name="Arakawa K."/>
        </authorList>
    </citation>
    <scope>NUCLEOTIDE SEQUENCE</scope>
</reference>
<sequence>MTLKQHRRCLKLLQLACMHVRHLRDMDWWTCSKIPGVLRIVAAVMDIHIHQIHFRFDGRVVNRDSERSMFHQVLIHLSERLMFRLPPHRISLFMQ</sequence>